<dbReference type="EMBL" id="GBRH01164902">
    <property type="protein sequence ID" value="JAE32994.1"/>
    <property type="molecule type" value="Transcribed_RNA"/>
</dbReference>
<proteinExistence type="predicted"/>
<sequence>MLYIECACLLLCWHTAHKYACRRWRLSWLFSSSL</sequence>
<dbReference type="AlphaFoldDB" id="A0A0A9HB08"/>
<protein>
    <submittedName>
        <fullName evidence="1">Uncharacterized protein</fullName>
    </submittedName>
</protein>
<reference evidence="1" key="2">
    <citation type="journal article" date="2015" name="Data Brief">
        <title>Shoot transcriptome of the giant reed, Arundo donax.</title>
        <authorList>
            <person name="Barrero R.A."/>
            <person name="Guerrero F.D."/>
            <person name="Moolhuijzen P."/>
            <person name="Goolsby J.A."/>
            <person name="Tidwell J."/>
            <person name="Bellgard S.E."/>
            <person name="Bellgard M.I."/>
        </authorList>
    </citation>
    <scope>NUCLEOTIDE SEQUENCE</scope>
    <source>
        <tissue evidence="1">Shoot tissue taken approximately 20 cm above the soil surface</tissue>
    </source>
</reference>
<name>A0A0A9HB08_ARUDO</name>
<evidence type="ECO:0000313" key="1">
    <source>
        <dbReference type="EMBL" id="JAE32994.1"/>
    </source>
</evidence>
<reference evidence="1" key="1">
    <citation type="submission" date="2014-09" db="EMBL/GenBank/DDBJ databases">
        <authorList>
            <person name="Magalhaes I.L.F."/>
            <person name="Oliveira U."/>
            <person name="Santos F.R."/>
            <person name="Vidigal T.H.D.A."/>
            <person name="Brescovit A.D."/>
            <person name="Santos A.J."/>
        </authorList>
    </citation>
    <scope>NUCLEOTIDE SEQUENCE</scope>
    <source>
        <tissue evidence="1">Shoot tissue taken approximately 20 cm above the soil surface</tissue>
    </source>
</reference>
<organism evidence="1">
    <name type="scientific">Arundo donax</name>
    <name type="common">Giant reed</name>
    <name type="synonym">Donax arundinaceus</name>
    <dbReference type="NCBI Taxonomy" id="35708"/>
    <lineage>
        <taxon>Eukaryota</taxon>
        <taxon>Viridiplantae</taxon>
        <taxon>Streptophyta</taxon>
        <taxon>Embryophyta</taxon>
        <taxon>Tracheophyta</taxon>
        <taxon>Spermatophyta</taxon>
        <taxon>Magnoliopsida</taxon>
        <taxon>Liliopsida</taxon>
        <taxon>Poales</taxon>
        <taxon>Poaceae</taxon>
        <taxon>PACMAD clade</taxon>
        <taxon>Arundinoideae</taxon>
        <taxon>Arundineae</taxon>
        <taxon>Arundo</taxon>
    </lineage>
</organism>
<accession>A0A0A9HB08</accession>